<keyword evidence="1" id="KW-0812">Transmembrane</keyword>
<feature type="transmembrane region" description="Helical" evidence="1">
    <location>
        <begin position="106"/>
        <end position="129"/>
    </location>
</feature>
<dbReference type="AlphaFoldDB" id="A0AAV7T0E5"/>
<sequence>MSDARQWQPSLCRETGRVDRSQLRPAAPSTSLTTFTTEACSDVAVAGQGLRRGDRIHLYAPGSSSVPLRGSPQSLWLSGRKAAFIECLTPISHSSLSQLSVPCRHFNLVALLSFPAGPASFGALAVWLFNSFHLPDKCSSQTM</sequence>
<gene>
    <name evidence="2" type="ORF">NDU88_001760</name>
</gene>
<evidence type="ECO:0000256" key="1">
    <source>
        <dbReference type="SAM" id="Phobius"/>
    </source>
</evidence>
<reference evidence="2" key="1">
    <citation type="journal article" date="2022" name="bioRxiv">
        <title>Sequencing and chromosome-scale assembly of the giantPleurodeles waltlgenome.</title>
        <authorList>
            <person name="Brown T."/>
            <person name="Elewa A."/>
            <person name="Iarovenko S."/>
            <person name="Subramanian E."/>
            <person name="Araus A.J."/>
            <person name="Petzold A."/>
            <person name="Susuki M."/>
            <person name="Suzuki K.-i.T."/>
            <person name="Hayashi T."/>
            <person name="Toyoda A."/>
            <person name="Oliveira C."/>
            <person name="Osipova E."/>
            <person name="Leigh N.D."/>
            <person name="Simon A."/>
            <person name="Yun M.H."/>
        </authorList>
    </citation>
    <scope>NUCLEOTIDE SEQUENCE</scope>
    <source>
        <strain evidence="2">20211129_DDA</strain>
        <tissue evidence="2">Liver</tissue>
    </source>
</reference>
<dbReference type="Proteomes" id="UP001066276">
    <property type="component" value="Chromosome 4_1"/>
</dbReference>
<proteinExistence type="predicted"/>
<protein>
    <submittedName>
        <fullName evidence="2">Uncharacterized protein</fullName>
    </submittedName>
</protein>
<keyword evidence="3" id="KW-1185">Reference proteome</keyword>
<evidence type="ECO:0000313" key="3">
    <source>
        <dbReference type="Proteomes" id="UP001066276"/>
    </source>
</evidence>
<comment type="caution">
    <text evidence="2">The sequence shown here is derived from an EMBL/GenBank/DDBJ whole genome shotgun (WGS) entry which is preliminary data.</text>
</comment>
<evidence type="ECO:0000313" key="2">
    <source>
        <dbReference type="EMBL" id="KAJ1169872.1"/>
    </source>
</evidence>
<name>A0AAV7T0E5_PLEWA</name>
<keyword evidence="1" id="KW-1133">Transmembrane helix</keyword>
<organism evidence="2 3">
    <name type="scientific">Pleurodeles waltl</name>
    <name type="common">Iberian ribbed newt</name>
    <dbReference type="NCBI Taxonomy" id="8319"/>
    <lineage>
        <taxon>Eukaryota</taxon>
        <taxon>Metazoa</taxon>
        <taxon>Chordata</taxon>
        <taxon>Craniata</taxon>
        <taxon>Vertebrata</taxon>
        <taxon>Euteleostomi</taxon>
        <taxon>Amphibia</taxon>
        <taxon>Batrachia</taxon>
        <taxon>Caudata</taxon>
        <taxon>Salamandroidea</taxon>
        <taxon>Salamandridae</taxon>
        <taxon>Pleurodelinae</taxon>
        <taxon>Pleurodeles</taxon>
    </lineage>
</organism>
<dbReference type="EMBL" id="JANPWB010000007">
    <property type="protein sequence ID" value="KAJ1169872.1"/>
    <property type="molecule type" value="Genomic_DNA"/>
</dbReference>
<accession>A0AAV7T0E5</accession>
<keyword evidence="1" id="KW-0472">Membrane</keyword>